<feature type="repeat" description="ANK" evidence="1">
    <location>
        <begin position="130"/>
        <end position="162"/>
    </location>
</feature>
<keyword evidence="3" id="KW-1185">Reference proteome</keyword>
<dbReference type="InterPro" id="IPR050657">
    <property type="entry name" value="Ankyrin_repeat_domain"/>
</dbReference>
<dbReference type="SMART" id="SM00248">
    <property type="entry name" value="ANK"/>
    <property type="match status" value="6"/>
</dbReference>
<reference evidence="2" key="2">
    <citation type="submission" date="2025-09" db="UniProtKB">
        <authorList>
            <consortium name="Ensembl"/>
        </authorList>
    </citation>
    <scope>IDENTIFICATION</scope>
</reference>
<accession>A0A8C9HEX8</accession>
<dbReference type="PANTHER" id="PTHR24147">
    <property type="entry name" value="ANKYRIN REPEAT DOMAIN 36-RELATED"/>
    <property type="match status" value="1"/>
</dbReference>
<evidence type="ECO:0000313" key="2">
    <source>
        <dbReference type="Ensembl" id="ENSPTEP00000020342.1"/>
    </source>
</evidence>
<feature type="repeat" description="ANK" evidence="1">
    <location>
        <begin position="64"/>
        <end position="96"/>
    </location>
</feature>
<sequence length="269" mass="30109">GNKICKIWKGGDVEDDDSPFTQRGYNIREKHLGKLHRAASRGDVSKVERILSRGNADLDERDKKKRTALHLACANGHPEVVALLVDRGCQLNVFDNKNMTALLKAVQCQKEECATILLELGADPNPPDVYGNTTLHYAIYNEDIPMTKKLLLHHADIESANKDELTPFLLAVHEQKEQMVDFLRKKNLSLWCFKTALVLVVHCESASIVSILLQQNADVFSQDMSRWAAEDYAIFSPFTGHPSFSHTHSEKIDQPSPTLKTLCGAHILA</sequence>
<evidence type="ECO:0008006" key="4">
    <source>
        <dbReference type="Google" id="ProtNLM"/>
    </source>
</evidence>
<dbReference type="PROSITE" id="PS50088">
    <property type="entry name" value="ANK_REPEAT"/>
    <property type="match status" value="2"/>
</dbReference>
<dbReference type="PRINTS" id="PR01415">
    <property type="entry name" value="ANKYRIN"/>
</dbReference>
<evidence type="ECO:0000313" key="3">
    <source>
        <dbReference type="Proteomes" id="UP000694416"/>
    </source>
</evidence>
<dbReference type="InterPro" id="IPR036770">
    <property type="entry name" value="Ankyrin_rpt-contain_sf"/>
</dbReference>
<dbReference type="Gene3D" id="1.25.40.20">
    <property type="entry name" value="Ankyrin repeat-containing domain"/>
    <property type="match status" value="2"/>
</dbReference>
<dbReference type="Pfam" id="PF12796">
    <property type="entry name" value="Ank_2"/>
    <property type="match status" value="2"/>
</dbReference>
<keyword evidence="1" id="KW-0040">ANK repeat</keyword>
<dbReference type="PANTHER" id="PTHR24147:SF60">
    <property type="entry name" value="ANKYRIN REPEAT DOMAIN-CONTAINING PROTEIN 26-RELATED"/>
    <property type="match status" value="1"/>
</dbReference>
<dbReference type="Ensembl" id="ENSPTET00000029561.1">
    <property type="protein sequence ID" value="ENSPTEP00000020342.1"/>
    <property type="gene ID" value="ENSPTEG00000021580.1"/>
</dbReference>
<dbReference type="Proteomes" id="UP000694416">
    <property type="component" value="Unplaced"/>
</dbReference>
<protein>
    <recommendedName>
        <fullName evidence="4">Ankyrin-repeat protein</fullName>
    </recommendedName>
</protein>
<name>A0A8C9HEX8_9PRIM</name>
<evidence type="ECO:0000256" key="1">
    <source>
        <dbReference type="PROSITE-ProRule" id="PRU00023"/>
    </source>
</evidence>
<reference evidence="2" key="1">
    <citation type="submission" date="2025-08" db="UniProtKB">
        <authorList>
            <consortium name="Ensembl"/>
        </authorList>
    </citation>
    <scope>IDENTIFICATION</scope>
</reference>
<proteinExistence type="predicted"/>
<dbReference type="InterPro" id="IPR002110">
    <property type="entry name" value="Ankyrin_rpt"/>
</dbReference>
<organism evidence="2 3">
    <name type="scientific">Piliocolobus tephrosceles</name>
    <name type="common">Ugandan red Colobus</name>
    <dbReference type="NCBI Taxonomy" id="591936"/>
    <lineage>
        <taxon>Eukaryota</taxon>
        <taxon>Metazoa</taxon>
        <taxon>Chordata</taxon>
        <taxon>Craniata</taxon>
        <taxon>Vertebrata</taxon>
        <taxon>Euteleostomi</taxon>
        <taxon>Mammalia</taxon>
        <taxon>Eutheria</taxon>
        <taxon>Euarchontoglires</taxon>
        <taxon>Primates</taxon>
        <taxon>Haplorrhini</taxon>
        <taxon>Catarrhini</taxon>
        <taxon>Cercopithecidae</taxon>
        <taxon>Colobinae</taxon>
        <taxon>Piliocolobus</taxon>
    </lineage>
</organism>
<dbReference type="PROSITE" id="PS50297">
    <property type="entry name" value="ANK_REP_REGION"/>
    <property type="match status" value="2"/>
</dbReference>
<dbReference type="AlphaFoldDB" id="A0A8C9HEX8"/>
<dbReference type="SUPFAM" id="SSF48403">
    <property type="entry name" value="Ankyrin repeat"/>
    <property type="match status" value="1"/>
</dbReference>